<dbReference type="HOGENOM" id="CLU_845092_0_0_1"/>
<comment type="caution">
    <text evidence="1">The sequence shown here is derived from an EMBL/GenBank/DDBJ whole genome shotgun (WGS) entry which is preliminary data.</text>
</comment>
<accession>W9CSQ3</accession>
<evidence type="ECO:0000313" key="1">
    <source>
        <dbReference type="EMBL" id="ESZ99163.1"/>
    </source>
</evidence>
<organism evidence="1 2">
    <name type="scientific">Sclerotinia borealis (strain F-4128)</name>
    <dbReference type="NCBI Taxonomy" id="1432307"/>
    <lineage>
        <taxon>Eukaryota</taxon>
        <taxon>Fungi</taxon>
        <taxon>Dikarya</taxon>
        <taxon>Ascomycota</taxon>
        <taxon>Pezizomycotina</taxon>
        <taxon>Leotiomycetes</taxon>
        <taxon>Helotiales</taxon>
        <taxon>Sclerotiniaceae</taxon>
        <taxon>Sclerotinia</taxon>
    </lineage>
</organism>
<evidence type="ECO:0000313" key="2">
    <source>
        <dbReference type="Proteomes" id="UP000019487"/>
    </source>
</evidence>
<keyword evidence="2" id="KW-1185">Reference proteome</keyword>
<dbReference type="OrthoDB" id="3565036at2759"/>
<reference evidence="1 2" key="1">
    <citation type="journal article" date="2014" name="Genome Announc.">
        <title>Draft genome sequence of Sclerotinia borealis, a psychrophilic plant pathogenic fungus.</title>
        <authorList>
            <person name="Mardanov A.V."/>
            <person name="Beletsky A.V."/>
            <person name="Kadnikov V.V."/>
            <person name="Ignatov A.N."/>
            <person name="Ravin N.V."/>
        </authorList>
    </citation>
    <scope>NUCLEOTIDE SEQUENCE [LARGE SCALE GENOMIC DNA]</scope>
    <source>
        <strain evidence="2">F-4157</strain>
    </source>
</reference>
<name>W9CSQ3_SCLBF</name>
<dbReference type="EMBL" id="AYSA01000021">
    <property type="protein sequence ID" value="ESZ99163.1"/>
    <property type="molecule type" value="Genomic_DNA"/>
</dbReference>
<sequence>MSSPASVAAFYIRKTYIMLMRILWKTLQAFGLHARKPYKSGYGDFAFAKTLQRGLVYTKNASNNYLELDITDDSDFQRCGIFPFYRLPAEIRIKILQEIRRPLLSIYRDKITQDLMERECIQIIIRNSTFYSYTEEDQVVQDLINSRIDRGIMVEPPTWNGYPQEDHHMYHRFQGFEEQYKYTQIRGTDKPASTPHPFRGRPAIHGIIKKIYLRFHRRFGSVGDMDEVGKCLEYLAHNLTIEELILTIEGNEQNLEDLAKGEGELAQLKSIKDIPVTKNFEVVLRNIYVERIDFAADDDAREKDNAELKTRVLPQITEFLQPTTACFGI</sequence>
<protein>
    <submittedName>
        <fullName evidence="1">Uncharacterized protein</fullName>
    </submittedName>
</protein>
<proteinExistence type="predicted"/>
<dbReference type="AlphaFoldDB" id="W9CSQ3"/>
<gene>
    <name evidence="1" type="ORF">SBOR_0447</name>
</gene>
<dbReference type="Proteomes" id="UP000019487">
    <property type="component" value="Unassembled WGS sequence"/>
</dbReference>